<feature type="domain" description="CFEM" evidence="16">
    <location>
        <begin position="21"/>
        <end position="75"/>
    </location>
</feature>
<protein>
    <submittedName>
        <fullName evidence="18">CFEM domain</fullName>
    </submittedName>
</protein>
<feature type="domain" description="Rhodopsin" evidence="17">
    <location>
        <begin position="103"/>
        <end position="344"/>
    </location>
</feature>
<feature type="transmembrane region" description="Helical" evidence="14">
    <location>
        <begin position="92"/>
        <end position="111"/>
    </location>
</feature>
<feature type="transmembrane region" description="Helical" evidence="14">
    <location>
        <begin position="199"/>
        <end position="226"/>
    </location>
</feature>
<dbReference type="Pfam" id="PF20684">
    <property type="entry name" value="Fung_rhodopsin"/>
    <property type="match status" value="1"/>
</dbReference>
<evidence type="ECO:0000256" key="6">
    <source>
        <dbReference type="ARBA" id="ARBA00022622"/>
    </source>
</evidence>
<dbReference type="GO" id="GO:0005576">
    <property type="term" value="C:extracellular region"/>
    <property type="evidence" value="ECO:0007669"/>
    <property type="project" value="UniProtKB-SubCell"/>
</dbReference>
<evidence type="ECO:0000256" key="15">
    <source>
        <dbReference type="SAM" id="SignalP"/>
    </source>
</evidence>
<feature type="transmembrane region" description="Helical" evidence="14">
    <location>
        <begin position="123"/>
        <end position="144"/>
    </location>
</feature>
<evidence type="ECO:0000313" key="19">
    <source>
        <dbReference type="Proteomes" id="UP000749293"/>
    </source>
</evidence>
<keyword evidence="5" id="KW-0964">Secreted</keyword>
<keyword evidence="12" id="KW-0449">Lipoprotein</keyword>
<evidence type="ECO:0000256" key="12">
    <source>
        <dbReference type="ARBA" id="ARBA00023288"/>
    </source>
</evidence>
<evidence type="ECO:0000256" key="14">
    <source>
        <dbReference type="SAM" id="Phobius"/>
    </source>
</evidence>
<sequence>MCSSAIGISWFLLLLRPPGDQSCLVTGLTGGLCSPTDTECMCTSEAFQANVTGCVSISCTIPQSLTTKNVTETTCGAPVRDRSRKLVRIVDGLTILAGIFVLVRLVCKVVVSKVHLMLDDWLILATLLTGIASVCTIIYGAVANGLGRDIWTLTSQHITSVFKYFYIMTILYFFQTTLVKLSIISFYMRIFPTPQTRRILWATFTFTSLWGLAFVLAAIFSCWPIAVFWKKWDGMHPGTCINTNAMAWANASTNISLDVWILAVPMWELRRLQLHWKKKIGVGFMFSLGAFVTVVSILRLRSLIYFSKTDNPTWQFYDVSLWSDVEVSVAVICACLPAVRLLLVKMFPVLGGTSNRHAAYYQKDYHSGHRGGPSVGGGSIAGASHSVHVSAGGGGGDARSQPGSNAADEGASIDSNSGIIFHNKTYQVQVTDSDEVSLVNLARGKGPGTAL</sequence>
<evidence type="ECO:0000256" key="8">
    <source>
        <dbReference type="ARBA" id="ARBA00022729"/>
    </source>
</evidence>
<evidence type="ECO:0000259" key="17">
    <source>
        <dbReference type="Pfam" id="PF20684"/>
    </source>
</evidence>
<evidence type="ECO:0000313" key="18">
    <source>
        <dbReference type="EMBL" id="KAF4119510.1"/>
    </source>
</evidence>
<dbReference type="GO" id="GO:0098552">
    <property type="term" value="C:side of membrane"/>
    <property type="evidence" value="ECO:0007669"/>
    <property type="project" value="UniProtKB-KW"/>
</dbReference>
<feature type="transmembrane region" description="Helical" evidence="14">
    <location>
        <begin position="164"/>
        <end position="187"/>
    </location>
</feature>
<evidence type="ECO:0000256" key="9">
    <source>
        <dbReference type="ARBA" id="ARBA00022989"/>
    </source>
</evidence>
<evidence type="ECO:0000256" key="3">
    <source>
        <dbReference type="ARBA" id="ARBA00004613"/>
    </source>
</evidence>
<evidence type="ECO:0000256" key="1">
    <source>
        <dbReference type="ARBA" id="ARBA00004141"/>
    </source>
</evidence>
<keyword evidence="6" id="KW-0325">Glycoprotein</keyword>
<dbReference type="InterPro" id="IPR052337">
    <property type="entry name" value="SAT4-like"/>
</dbReference>
<keyword evidence="11" id="KW-1015">Disulfide bond</keyword>
<dbReference type="GeneID" id="55970868"/>
<keyword evidence="19" id="KW-1185">Reference proteome</keyword>
<organism evidence="18 19">
    <name type="scientific">Geosmithia morbida</name>
    <dbReference type="NCBI Taxonomy" id="1094350"/>
    <lineage>
        <taxon>Eukaryota</taxon>
        <taxon>Fungi</taxon>
        <taxon>Dikarya</taxon>
        <taxon>Ascomycota</taxon>
        <taxon>Pezizomycotina</taxon>
        <taxon>Sordariomycetes</taxon>
        <taxon>Hypocreomycetidae</taxon>
        <taxon>Hypocreales</taxon>
        <taxon>Bionectriaceae</taxon>
        <taxon>Geosmithia</taxon>
    </lineage>
</organism>
<evidence type="ECO:0000256" key="10">
    <source>
        <dbReference type="ARBA" id="ARBA00023136"/>
    </source>
</evidence>
<evidence type="ECO:0000256" key="11">
    <source>
        <dbReference type="ARBA" id="ARBA00023157"/>
    </source>
</evidence>
<reference evidence="18" key="1">
    <citation type="submission" date="2020-03" db="EMBL/GenBank/DDBJ databases">
        <title>Site-based positive gene gene selection in Geosmithia morbida across the United States reveals a broad range of putative effectors and factors for local host and environmental adapation.</title>
        <authorList>
            <person name="Onufrak A."/>
            <person name="Murdoch R.W."/>
            <person name="Gazis R."/>
            <person name="Huff M."/>
            <person name="Staton M."/>
            <person name="Klingeman W."/>
            <person name="Hadziabdic D."/>
        </authorList>
    </citation>
    <scope>NUCLEOTIDE SEQUENCE</scope>
    <source>
        <strain evidence="18">1262</strain>
    </source>
</reference>
<accession>A0A9P5D151</accession>
<keyword evidence="7 14" id="KW-0812">Transmembrane</keyword>
<dbReference type="PANTHER" id="PTHR33048">
    <property type="entry name" value="PTH11-LIKE INTEGRAL MEMBRANE PROTEIN (AFU_ORTHOLOGUE AFUA_5G11245)"/>
    <property type="match status" value="1"/>
</dbReference>
<dbReference type="Pfam" id="PF05730">
    <property type="entry name" value="CFEM"/>
    <property type="match status" value="1"/>
</dbReference>
<proteinExistence type="inferred from homology"/>
<dbReference type="Proteomes" id="UP000749293">
    <property type="component" value="Unassembled WGS sequence"/>
</dbReference>
<dbReference type="PANTHER" id="PTHR33048:SF143">
    <property type="entry name" value="EXTRACELLULAR MEMBRANE PROTEIN CFEM DOMAIN-CONTAINING PROTEIN-RELATED"/>
    <property type="match status" value="1"/>
</dbReference>
<keyword evidence="10 14" id="KW-0472">Membrane</keyword>
<keyword evidence="6" id="KW-0336">GPI-anchor</keyword>
<dbReference type="OrthoDB" id="2496787at2759"/>
<dbReference type="RefSeq" id="XP_035318162.1">
    <property type="nucleotide sequence ID" value="XM_035466614.1"/>
</dbReference>
<gene>
    <name evidence="18" type="ORF">GMORB2_4640</name>
</gene>
<comment type="caution">
    <text evidence="18">The sequence shown here is derived from an EMBL/GenBank/DDBJ whole genome shotgun (WGS) entry which is preliminary data.</text>
</comment>
<comment type="subcellular location">
    <subcellularLocation>
        <location evidence="2">Membrane</location>
        <topology evidence="2">Lipid-anchor</topology>
        <topology evidence="2">GPI-anchor</topology>
    </subcellularLocation>
    <subcellularLocation>
        <location evidence="1">Membrane</location>
        <topology evidence="1">Multi-pass membrane protein</topology>
    </subcellularLocation>
    <subcellularLocation>
        <location evidence="3">Secreted</location>
    </subcellularLocation>
</comment>
<dbReference type="EMBL" id="JAANYQ010000023">
    <property type="protein sequence ID" value="KAF4119510.1"/>
    <property type="molecule type" value="Genomic_DNA"/>
</dbReference>
<dbReference type="AlphaFoldDB" id="A0A9P5D151"/>
<evidence type="ECO:0000256" key="7">
    <source>
        <dbReference type="ARBA" id="ARBA00022692"/>
    </source>
</evidence>
<dbReference type="InterPro" id="IPR008427">
    <property type="entry name" value="Extracellular_membr_CFEM_dom"/>
</dbReference>
<dbReference type="InterPro" id="IPR049326">
    <property type="entry name" value="Rhodopsin_dom_fungi"/>
</dbReference>
<feature type="chain" id="PRO_5040132429" evidence="15">
    <location>
        <begin position="22"/>
        <end position="451"/>
    </location>
</feature>
<evidence type="ECO:0000256" key="5">
    <source>
        <dbReference type="ARBA" id="ARBA00022525"/>
    </source>
</evidence>
<feature type="transmembrane region" description="Helical" evidence="14">
    <location>
        <begin position="320"/>
        <end position="343"/>
    </location>
</feature>
<keyword evidence="8 15" id="KW-0732">Signal</keyword>
<feature type="transmembrane region" description="Helical" evidence="14">
    <location>
        <begin position="280"/>
        <end position="300"/>
    </location>
</feature>
<comment type="similarity">
    <text evidence="4">Belongs to the RBT5 family.</text>
</comment>
<evidence type="ECO:0000256" key="4">
    <source>
        <dbReference type="ARBA" id="ARBA00010031"/>
    </source>
</evidence>
<evidence type="ECO:0000256" key="2">
    <source>
        <dbReference type="ARBA" id="ARBA00004589"/>
    </source>
</evidence>
<comment type="similarity">
    <text evidence="13">Belongs to the SAT4 family.</text>
</comment>
<evidence type="ECO:0000256" key="13">
    <source>
        <dbReference type="ARBA" id="ARBA00038359"/>
    </source>
</evidence>
<evidence type="ECO:0000259" key="16">
    <source>
        <dbReference type="Pfam" id="PF05730"/>
    </source>
</evidence>
<keyword evidence="9 14" id="KW-1133">Transmembrane helix</keyword>
<name>A0A9P5D151_9HYPO</name>
<feature type="signal peptide" evidence="15">
    <location>
        <begin position="1"/>
        <end position="21"/>
    </location>
</feature>